<name>A0A8H6NB31_9PEZI</name>
<comment type="caution">
    <text evidence="1">The sequence shown here is derived from an EMBL/GenBank/DDBJ whole genome shotgun (WGS) entry which is preliminary data.</text>
</comment>
<dbReference type="AlphaFoldDB" id="A0A8H6NB31"/>
<evidence type="ECO:0000313" key="2">
    <source>
        <dbReference type="Proteomes" id="UP000639643"/>
    </source>
</evidence>
<accession>A0A8H6NB31</accession>
<dbReference type="Proteomes" id="UP000639643">
    <property type="component" value="Unassembled WGS sequence"/>
</dbReference>
<protein>
    <submittedName>
        <fullName evidence="1">Uncharacterized protein</fullName>
    </submittedName>
</protein>
<dbReference type="EMBL" id="WIGM01000413">
    <property type="protein sequence ID" value="KAF6826036.1"/>
    <property type="molecule type" value="Genomic_DNA"/>
</dbReference>
<reference evidence="1" key="1">
    <citation type="journal article" date="2020" name="Phytopathology">
        <title>Genome Sequence Resources of Colletotrichum truncatum, C. plurivorum, C. musicola, and C. sojae: Four Species Pathogenic to Soybean (Glycine max).</title>
        <authorList>
            <person name="Rogerio F."/>
            <person name="Boufleur T.R."/>
            <person name="Ciampi-Guillardi M."/>
            <person name="Sukno S.A."/>
            <person name="Thon M.R."/>
            <person name="Massola Junior N.S."/>
            <person name="Baroncelli R."/>
        </authorList>
    </citation>
    <scope>NUCLEOTIDE SEQUENCE</scope>
    <source>
        <strain evidence="1">LFN0074</strain>
    </source>
</reference>
<organism evidence="1 2">
    <name type="scientific">Colletotrichum musicola</name>
    <dbReference type="NCBI Taxonomy" id="2175873"/>
    <lineage>
        <taxon>Eukaryota</taxon>
        <taxon>Fungi</taxon>
        <taxon>Dikarya</taxon>
        <taxon>Ascomycota</taxon>
        <taxon>Pezizomycotina</taxon>
        <taxon>Sordariomycetes</taxon>
        <taxon>Hypocreomycetidae</taxon>
        <taxon>Glomerellales</taxon>
        <taxon>Glomerellaceae</taxon>
        <taxon>Colletotrichum</taxon>
        <taxon>Colletotrichum orchidearum species complex</taxon>
    </lineage>
</organism>
<proteinExistence type="predicted"/>
<sequence>MTPPDASILSIDSASVTFMPPPLLSPLFDPVRPRPFGKYGWPGLPGSLSLFSWLMSFQNPRVPKKSIATLRRRRHTQGDEELPAIREA</sequence>
<keyword evidence="2" id="KW-1185">Reference proteome</keyword>
<gene>
    <name evidence="1" type="ORF">CMUS01_09608</name>
</gene>
<evidence type="ECO:0000313" key="1">
    <source>
        <dbReference type="EMBL" id="KAF6826036.1"/>
    </source>
</evidence>